<dbReference type="OrthoDB" id="288001at2759"/>
<keyword evidence="2" id="KW-1185">Reference proteome</keyword>
<evidence type="ECO:0000313" key="2">
    <source>
        <dbReference type="Proteomes" id="UP000689195"/>
    </source>
</evidence>
<gene>
    <name evidence="1" type="ORF">PPENT_87.1.T1160107</name>
</gene>
<comment type="caution">
    <text evidence="1">The sequence shown here is derived from an EMBL/GenBank/DDBJ whole genome shotgun (WGS) entry which is preliminary data.</text>
</comment>
<dbReference type="Proteomes" id="UP000689195">
    <property type="component" value="Unassembled WGS sequence"/>
</dbReference>
<evidence type="ECO:0000313" key="1">
    <source>
        <dbReference type="EMBL" id="CAD8197776.1"/>
    </source>
</evidence>
<accession>A0A8S1X9N0</accession>
<protein>
    <submittedName>
        <fullName evidence="1">Uncharacterized protein</fullName>
    </submittedName>
</protein>
<organism evidence="1 2">
    <name type="scientific">Paramecium pentaurelia</name>
    <dbReference type="NCBI Taxonomy" id="43138"/>
    <lineage>
        <taxon>Eukaryota</taxon>
        <taxon>Sar</taxon>
        <taxon>Alveolata</taxon>
        <taxon>Ciliophora</taxon>
        <taxon>Intramacronucleata</taxon>
        <taxon>Oligohymenophorea</taxon>
        <taxon>Peniculida</taxon>
        <taxon>Parameciidae</taxon>
        <taxon>Paramecium</taxon>
    </lineage>
</organism>
<dbReference type="AlphaFoldDB" id="A0A8S1X9N0"/>
<dbReference type="EMBL" id="CAJJDO010000116">
    <property type="protein sequence ID" value="CAD8197776.1"/>
    <property type="molecule type" value="Genomic_DNA"/>
</dbReference>
<proteinExistence type="predicted"/>
<reference evidence="1" key="1">
    <citation type="submission" date="2021-01" db="EMBL/GenBank/DDBJ databases">
        <authorList>
            <consortium name="Genoscope - CEA"/>
            <person name="William W."/>
        </authorList>
    </citation>
    <scope>NUCLEOTIDE SEQUENCE</scope>
</reference>
<sequence length="92" mass="10404">MGQICKSCEKQNVDKSEIRIESSSLHQDMKFIEDFEFVSGLDKLESSKKMSMLTFQNKNNSSSYPHGDSFYQGSLFSVVTPDFSAFSSNLVQ</sequence>
<name>A0A8S1X9N0_9CILI</name>